<keyword evidence="2" id="KW-1133">Transmembrane helix</keyword>
<keyword evidence="2" id="KW-0812">Transmembrane</keyword>
<evidence type="ECO:0000313" key="3">
    <source>
        <dbReference type="Ensembl" id="ENSPKIP00000041654.1"/>
    </source>
</evidence>
<evidence type="ECO:0000313" key="4">
    <source>
        <dbReference type="Proteomes" id="UP000261540"/>
    </source>
</evidence>
<keyword evidence="4" id="KW-1185">Reference proteome</keyword>
<reference evidence="3" key="1">
    <citation type="submission" date="2025-08" db="UniProtKB">
        <authorList>
            <consortium name="Ensembl"/>
        </authorList>
    </citation>
    <scope>IDENTIFICATION</scope>
</reference>
<accession>A0A3B3TFX6</accession>
<dbReference type="AlphaFoldDB" id="A0A3B3TFX6"/>
<evidence type="ECO:0000256" key="2">
    <source>
        <dbReference type="SAM" id="Phobius"/>
    </source>
</evidence>
<sequence length="131" mass="14782">MYLNREEENGKGSVSLSVFLVSLAFTVCAVWLVALCGVCGWCQRKLESRGHWEWDRSRALPGQRGRGTSPGWRLQERQTQLVAGGRKKPSTQGTKGRWQEVGRASFQHPINVLLESHRRNLDQTATTDSML</sequence>
<protein>
    <submittedName>
        <fullName evidence="3">Synaptotagmin VIIa</fullName>
    </submittedName>
</protein>
<feature type="transmembrane region" description="Helical" evidence="2">
    <location>
        <begin position="20"/>
        <end position="42"/>
    </location>
</feature>
<proteinExistence type="predicted"/>
<organism evidence="3 4">
    <name type="scientific">Paramormyrops kingsleyae</name>
    <dbReference type="NCBI Taxonomy" id="1676925"/>
    <lineage>
        <taxon>Eukaryota</taxon>
        <taxon>Metazoa</taxon>
        <taxon>Chordata</taxon>
        <taxon>Craniata</taxon>
        <taxon>Vertebrata</taxon>
        <taxon>Euteleostomi</taxon>
        <taxon>Actinopterygii</taxon>
        <taxon>Neopterygii</taxon>
        <taxon>Teleostei</taxon>
        <taxon>Osteoglossocephala</taxon>
        <taxon>Osteoglossomorpha</taxon>
        <taxon>Osteoglossiformes</taxon>
        <taxon>Mormyridae</taxon>
        <taxon>Paramormyrops</taxon>
    </lineage>
</organism>
<feature type="region of interest" description="Disordered" evidence="1">
    <location>
        <begin position="80"/>
        <end position="100"/>
    </location>
</feature>
<reference evidence="3" key="2">
    <citation type="submission" date="2025-09" db="UniProtKB">
        <authorList>
            <consortium name="Ensembl"/>
        </authorList>
    </citation>
    <scope>IDENTIFICATION</scope>
</reference>
<dbReference type="Ensembl" id="ENSPKIT00000022690.1">
    <property type="protein sequence ID" value="ENSPKIP00000041654.1"/>
    <property type="gene ID" value="ENSPKIG00000018110.1"/>
</dbReference>
<dbReference type="Proteomes" id="UP000261540">
    <property type="component" value="Unplaced"/>
</dbReference>
<evidence type="ECO:0000256" key="1">
    <source>
        <dbReference type="SAM" id="MobiDB-lite"/>
    </source>
</evidence>
<dbReference type="GeneTree" id="ENSGT00940000157180"/>
<name>A0A3B3TFX6_9TELE</name>
<keyword evidence="2" id="KW-0472">Membrane</keyword>